<feature type="transmembrane region" description="Helical" evidence="5">
    <location>
        <begin position="445"/>
        <end position="465"/>
    </location>
</feature>
<dbReference type="InterPro" id="IPR050367">
    <property type="entry name" value="APC_superfamily"/>
</dbReference>
<feature type="transmembrane region" description="Helical" evidence="5">
    <location>
        <begin position="375"/>
        <end position="402"/>
    </location>
</feature>
<dbReference type="PANTHER" id="PTHR42770:SF16">
    <property type="entry name" value="AMINO ACID PERMEASE"/>
    <property type="match status" value="1"/>
</dbReference>
<evidence type="ECO:0000313" key="7">
    <source>
        <dbReference type="EMBL" id="GAA1828638.1"/>
    </source>
</evidence>
<gene>
    <name evidence="7" type="ORF">GCM10009836_02980</name>
</gene>
<reference evidence="7 8" key="1">
    <citation type="journal article" date="2019" name="Int. J. Syst. Evol. Microbiol.">
        <title>The Global Catalogue of Microorganisms (GCM) 10K type strain sequencing project: providing services to taxonomists for standard genome sequencing and annotation.</title>
        <authorList>
            <consortium name="The Broad Institute Genomics Platform"/>
            <consortium name="The Broad Institute Genome Sequencing Center for Infectious Disease"/>
            <person name="Wu L."/>
            <person name="Ma J."/>
        </authorList>
    </citation>
    <scope>NUCLEOTIDE SEQUENCE [LARGE SCALE GENOMIC DNA]</scope>
    <source>
        <strain evidence="7 8">JCM 16009</strain>
    </source>
</reference>
<feature type="transmembrane region" description="Helical" evidence="5">
    <location>
        <begin position="100"/>
        <end position="122"/>
    </location>
</feature>
<evidence type="ECO:0000256" key="4">
    <source>
        <dbReference type="ARBA" id="ARBA00023136"/>
    </source>
</evidence>
<accession>A0ABN2MIV0</accession>
<dbReference type="Pfam" id="PF00324">
    <property type="entry name" value="AA_permease"/>
    <property type="match status" value="1"/>
</dbReference>
<dbReference type="RefSeq" id="WP_344411671.1">
    <property type="nucleotide sequence ID" value="NZ_BAAAQK010000001.1"/>
</dbReference>
<keyword evidence="3 5" id="KW-1133">Transmembrane helix</keyword>
<dbReference type="Proteomes" id="UP001500449">
    <property type="component" value="Unassembled WGS sequence"/>
</dbReference>
<name>A0ABN2MIV0_9PSEU</name>
<feature type="transmembrane region" description="Helical" evidence="5">
    <location>
        <begin position="158"/>
        <end position="184"/>
    </location>
</feature>
<keyword evidence="4 5" id="KW-0472">Membrane</keyword>
<dbReference type="InterPro" id="IPR004841">
    <property type="entry name" value="AA-permease/SLC12A_dom"/>
</dbReference>
<sequence>MKAGSPKEQQQGLRRNLPVWAALGLSVAMLGPSMAVNINPQAPAGHVGPAIPLVFVLAMAGVLLVAHAFARLSQHVAHAGSVYGFIGATIGPRSGFVGGWLLLGTYLAFAVCTAAGAALFLGEFLTTAFGVAVPWEAVIVVVVLAVGFLALRPARAATAVLLTVELVTVGLILVVAVVVVVKVVSGAGPTGGADFGALFSLPEGAGGSALFVALTFGFLSFAGFEAGSTLGEETRNPKRAIPVAVLGTVVLAGLFFVVVTSAEVLGFGTDAGGVAAFIASPSLVGELADRYIGGPVGSLVALGAGLSAFGSSLACTVGASRLLFAMGRDGFISERLGRTTGSGVPRTAVGSVLGVVVLALLGLRLLATTEVVDVFFWSATIGALSLFLAYLLCLTGAAAFIARRTSASVSRAEIVIPVVGIVLIGYVTYSNVWPVPDPPYNTFPYIVVGWLVIGVVAVVAVPGLAERIGRRLAAEG</sequence>
<evidence type="ECO:0000256" key="3">
    <source>
        <dbReference type="ARBA" id="ARBA00022989"/>
    </source>
</evidence>
<protein>
    <submittedName>
        <fullName evidence="7">Amino acid permease</fullName>
    </submittedName>
</protein>
<evidence type="ECO:0000259" key="6">
    <source>
        <dbReference type="Pfam" id="PF00324"/>
    </source>
</evidence>
<comment type="subcellular location">
    <subcellularLocation>
        <location evidence="1">Membrane</location>
        <topology evidence="1">Multi-pass membrane protein</topology>
    </subcellularLocation>
</comment>
<dbReference type="Gene3D" id="1.20.1740.10">
    <property type="entry name" value="Amino acid/polyamine transporter I"/>
    <property type="match status" value="1"/>
</dbReference>
<dbReference type="EMBL" id="BAAAQK010000001">
    <property type="protein sequence ID" value="GAA1828638.1"/>
    <property type="molecule type" value="Genomic_DNA"/>
</dbReference>
<feature type="transmembrane region" description="Helical" evidence="5">
    <location>
        <begin position="50"/>
        <end position="70"/>
    </location>
</feature>
<evidence type="ECO:0000256" key="1">
    <source>
        <dbReference type="ARBA" id="ARBA00004141"/>
    </source>
</evidence>
<feature type="transmembrane region" description="Helical" evidence="5">
    <location>
        <begin position="344"/>
        <end position="363"/>
    </location>
</feature>
<feature type="transmembrane region" description="Helical" evidence="5">
    <location>
        <begin position="204"/>
        <end position="228"/>
    </location>
</feature>
<evidence type="ECO:0000256" key="2">
    <source>
        <dbReference type="ARBA" id="ARBA00022692"/>
    </source>
</evidence>
<feature type="transmembrane region" description="Helical" evidence="5">
    <location>
        <begin position="20"/>
        <end position="38"/>
    </location>
</feature>
<feature type="transmembrane region" description="Helical" evidence="5">
    <location>
        <begin position="240"/>
        <end position="259"/>
    </location>
</feature>
<evidence type="ECO:0000256" key="5">
    <source>
        <dbReference type="SAM" id="Phobius"/>
    </source>
</evidence>
<feature type="transmembrane region" description="Helical" evidence="5">
    <location>
        <begin position="128"/>
        <end position="151"/>
    </location>
</feature>
<dbReference type="PIRSF" id="PIRSF006060">
    <property type="entry name" value="AA_transporter"/>
    <property type="match status" value="1"/>
</dbReference>
<keyword evidence="8" id="KW-1185">Reference proteome</keyword>
<keyword evidence="2 5" id="KW-0812">Transmembrane</keyword>
<feature type="transmembrane region" description="Helical" evidence="5">
    <location>
        <begin position="414"/>
        <end position="433"/>
    </location>
</feature>
<dbReference type="PANTHER" id="PTHR42770">
    <property type="entry name" value="AMINO ACID TRANSPORTER-RELATED"/>
    <property type="match status" value="1"/>
</dbReference>
<comment type="caution">
    <text evidence="7">The sequence shown here is derived from an EMBL/GenBank/DDBJ whole genome shotgun (WGS) entry which is preliminary data.</text>
</comment>
<evidence type="ECO:0000313" key="8">
    <source>
        <dbReference type="Proteomes" id="UP001500449"/>
    </source>
</evidence>
<proteinExistence type="predicted"/>
<feature type="transmembrane region" description="Helical" evidence="5">
    <location>
        <begin position="299"/>
        <end position="324"/>
    </location>
</feature>
<feature type="domain" description="Amino acid permease/ SLC12A" evidence="6">
    <location>
        <begin position="45"/>
        <end position="413"/>
    </location>
</feature>
<organism evidence="7 8">
    <name type="scientific">Pseudonocardia ailaonensis</name>
    <dbReference type="NCBI Taxonomy" id="367279"/>
    <lineage>
        <taxon>Bacteria</taxon>
        <taxon>Bacillati</taxon>
        <taxon>Actinomycetota</taxon>
        <taxon>Actinomycetes</taxon>
        <taxon>Pseudonocardiales</taxon>
        <taxon>Pseudonocardiaceae</taxon>
        <taxon>Pseudonocardia</taxon>
    </lineage>
</organism>